<protein>
    <recommendedName>
        <fullName evidence="1">N-acetyltransferase domain-containing protein</fullName>
    </recommendedName>
</protein>
<dbReference type="EMBL" id="MFLC01000008">
    <property type="protein sequence ID" value="OGG55245.1"/>
    <property type="molecule type" value="Genomic_DNA"/>
</dbReference>
<dbReference type="InterPro" id="IPR000182">
    <property type="entry name" value="GNAT_dom"/>
</dbReference>
<organism evidence="2 3">
    <name type="scientific">Candidatus Kaiserbacteria bacterium RIFCSPHIGHO2_02_FULL_49_11</name>
    <dbReference type="NCBI Taxonomy" id="1798489"/>
    <lineage>
        <taxon>Bacteria</taxon>
        <taxon>Candidatus Kaiseribacteriota</taxon>
    </lineage>
</organism>
<reference evidence="2 3" key="1">
    <citation type="journal article" date="2016" name="Nat. Commun.">
        <title>Thousands of microbial genomes shed light on interconnected biogeochemical processes in an aquifer system.</title>
        <authorList>
            <person name="Anantharaman K."/>
            <person name="Brown C.T."/>
            <person name="Hug L.A."/>
            <person name="Sharon I."/>
            <person name="Castelle C.J."/>
            <person name="Probst A.J."/>
            <person name="Thomas B.C."/>
            <person name="Singh A."/>
            <person name="Wilkins M.J."/>
            <person name="Karaoz U."/>
            <person name="Brodie E.L."/>
            <person name="Williams K.H."/>
            <person name="Hubbard S.S."/>
            <person name="Banfield J.F."/>
        </authorList>
    </citation>
    <scope>NUCLEOTIDE SEQUENCE [LARGE SCALE GENOMIC DNA]</scope>
</reference>
<evidence type="ECO:0000313" key="2">
    <source>
        <dbReference type="EMBL" id="OGG55245.1"/>
    </source>
</evidence>
<dbReference type="Proteomes" id="UP000177659">
    <property type="component" value="Unassembled WGS sequence"/>
</dbReference>
<gene>
    <name evidence="2" type="ORF">A3D62_01525</name>
</gene>
<proteinExistence type="predicted"/>
<accession>A0A1F6D1I9</accession>
<comment type="caution">
    <text evidence="2">The sequence shown here is derived from an EMBL/GenBank/DDBJ whole genome shotgun (WGS) entry which is preliminary data.</text>
</comment>
<name>A0A1F6D1I9_9BACT</name>
<feature type="domain" description="N-acetyltransferase" evidence="1">
    <location>
        <begin position="17"/>
        <end position="180"/>
    </location>
</feature>
<dbReference type="AlphaFoldDB" id="A0A1F6D1I9"/>
<evidence type="ECO:0000259" key="1">
    <source>
        <dbReference type="PROSITE" id="PS51186"/>
    </source>
</evidence>
<dbReference type="InterPro" id="IPR016181">
    <property type="entry name" value="Acyl_CoA_acyltransferase"/>
</dbReference>
<dbReference type="Gene3D" id="3.40.630.30">
    <property type="match status" value="1"/>
</dbReference>
<sequence>MRKEPDKIGARKSINDVTFRIVDKGDKIKAEVMELLHQYPDHFVHGLVEEYVEQDFAESDIVIAYDKGVPIGCLMFNRVSNEFNWLAVSRDAKARRSEIAKRLFESFYPTIEVGVEVHFFVNTEDASITGHPSFSGKNFEPARNLYRSMGLEIKNENRVENKYGPGGHAYRVAWVPRKKD</sequence>
<evidence type="ECO:0000313" key="3">
    <source>
        <dbReference type="Proteomes" id="UP000177659"/>
    </source>
</evidence>
<dbReference type="SUPFAM" id="SSF55729">
    <property type="entry name" value="Acyl-CoA N-acyltransferases (Nat)"/>
    <property type="match status" value="1"/>
</dbReference>
<dbReference type="PROSITE" id="PS51186">
    <property type="entry name" value="GNAT"/>
    <property type="match status" value="1"/>
</dbReference>
<dbReference type="GO" id="GO:0016747">
    <property type="term" value="F:acyltransferase activity, transferring groups other than amino-acyl groups"/>
    <property type="evidence" value="ECO:0007669"/>
    <property type="project" value="InterPro"/>
</dbReference>